<gene>
    <name evidence="5" type="ORF">PNEJI1_003519</name>
</gene>
<proteinExistence type="inferred from homology"/>
<name>L0P8D1_PNEJI</name>
<evidence type="ECO:0000313" key="5">
    <source>
        <dbReference type="EMBL" id="CCJ28643.1"/>
    </source>
</evidence>
<dbReference type="PIRSF" id="PIRSF002122">
    <property type="entry name" value="RPS7p_RPS7a_RPS5e_RPS7o"/>
    <property type="match status" value="1"/>
</dbReference>
<evidence type="ECO:0000256" key="3">
    <source>
        <dbReference type="ARBA" id="ARBA00023274"/>
    </source>
</evidence>
<dbReference type="InterPro" id="IPR047988">
    <property type="entry name" value="Ribosomal_uS7m_fungi"/>
</dbReference>
<dbReference type="SUPFAM" id="SSF47973">
    <property type="entry name" value="Ribosomal protein S7"/>
    <property type="match status" value="1"/>
</dbReference>
<dbReference type="InterPro" id="IPR000235">
    <property type="entry name" value="Ribosomal_uS7"/>
</dbReference>
<accession>L0P8D1</accession>
<dbReference type="GO" id="GO:1990904">
    <property type="term" value="C:ribonucleoprotein complex"/>
    <property type="evidence" value="ECO:0007669"/>
    <property type="project" value="UniProtKB-KW"/>
</dbReference>
<dbReference type="CDD" id="cd14868">
    <property type="entry name" value="uS7_Mitochondria_Fungi"/>
    <property type="match status" value="1"/>
</dbReference>
<evidence type="ECO:0000256" key="2">
    <source>
        <dbReference type="ARBA" id="ARBA00022980"/>
    </source>
</evidence>
<evidence type="ECO:0000256" key="1">
    <source>
        <dbReference type="ARBA" id="ARBA00007151"/>
    </source>
</evidence>
<dbReference type="AlphaFoldDB" id="L0P8D1"/>
<keyword evidence="2" id="KW-0689">Ribosomal protein</keyword>
<dbReference type="STRING" id="1209962.L0P8D1"/>
<evidence type="ECO:0000313" key="6">
    <source>
        <dbReference type="Proteomes" id="UP000010422"/>
    </source>
</evidence>
<dbReference type="PANTHER" id="PTHR11205">
    <property type="entry name" value="RIBOSOMAL PROTEIN S7"/>
    <property type="match status" value="1"/>
</dbReference>
<dbReference type="Gene3D" id="1.10.455.10">
    <property type="entry name" value="Ribosomal protein S7 domain"/>
    <property type="match status" value="1"/>
</dbReference>
<feature type="domain" description="Small ribosomal subunit protein uS7" evidence="4">
    <location>
        <begin position="40"/>
        <end position="168"/>
    </location>
</feature>
<dbReference type="FunCoup" id="L0P8D1">
    <property type="interactions" value="119"/>
</dbReference>
<sequence>MKNYSFKKSLKNRKQRDTYFKQLTMKFMSFNLLKRIEHSNTINTLFNHTVGIIMKKGKKTKAQKQLENAFLYIKQKTNTNPHFIFSKAIEKTSPLIKLISTKKGSKSIKIPVPLNEYQQHRKAIIWILEASNKRHNRNFSERLAQELIAVVDGTSSVFQRKEQLHKLALVRNFSNLTIINFKLDK</sequence>
<keyword evidence="3" id="KW-0687">Ribonucleoprotein</keyword>
<comment type="caution">
    <text evidence="5">The sequence shown here is derived from an EMBL/GenBank/DDBJ whole genome shotgun (WGS) entry which is preliminary data.</text>
</comment>
<evidence type="ECO:0000259" key="4">
    <source>
        <dbReference type="Pfam" id="PF00177"/>
    </source>
</evidence>
<dbReference type="Pfam" id="PF00177">
    <property type="entry name" value="Ribosomal_S7"/>
    <property type="match status" value="1"/>
</dbReference>
<organism evidence="6">
    <name type="scientific">Pneumocystis jirovecii</name>
    <name type="common">Human pneumocystis pneumonia agent</name>
    <dbReference type="NCBI Taxonomy" id="42068"/>
    <lineage>
        <taxon>Eukaryota</taxon>
        <taxon>Fungi</taxon>
        <taxon>Dikarya</taxon>
        <taxon>Ascomycota</taxon>
        <taxon>Taphrinomycotina</taxon>
        <taxon>Pneumocystomycetes</taxon>
        <taxon>Pneumocystaceae</taxon>
        <taxon>Pneumocystis</taxon>
    </lineage>
</organism>
<dbReference type="EMBL" id="CAKM01000099">
    <property type="protein sequence ID" value="CCJ28643.1"/>
    <property type="molecule type" value="Genomic_DNA"/>
</dbReference>
<dbReference type="GO" id="GO:0006412">
    <property type="term" value="P:translation"/>
    <property type="evidence" value="ECO:0007669"/>
    <property type="project" value="InterPro"/>
</dbReference>
<protein>
    <recommendedName>
        <fullName evidence="4">Small ribosomal subunit protein uS7 domain-containing protein</fullName>
    </recommendedName>
</protein>
<comment type="similarity">
    <text evidence="1">Belongs to the universal ribosomal protein uS7 family.</text>
</comment>
<dbReference type="InterPro" id="IPR023798">
    <property type="entry name" value="Ribosomal_uS7_dom"/>
</dbReference>
<dbReference type="Proteomes" id="UP000010422">
    <property type="component" value="Unassembled WGS sequence"/>
</dbReference>
<dbReference type="InParanoid" id="L0P8D1"/>
<dbReference type="VEuPathDB" id="FungiDB:PNEJI1_003519"/>
<reference evidence="5 6" key="1">
    <citation type="journal article" date="2012" name="MBio">
        <title>De novo assembly of the Pneumocystis jirovecii genome from a single bronchoalveolar lavage fluid specimen from a patient.</title>
        <authorList>
            <person name="Cisse O.H."/>
            <person name="Pagni M."/>
            <person name="Hauser P.M."/>
        </authorList>
    </citation>
    <scope>NUCLEOTIDE SEQUENCE [LARGE SCALE GENOMIC DNA]</scope>
    <source>
        <strain evidence="5 6">SE8</strain>
    </source>
</reference>
<dbReference type="GO" id="GO:0005840">
    <property type="term" value="C:ribosome"/>
    <property type="evidence" value="ECO:0007669"/>
    <property type="project" value="UniProtKB-KW"/>
</dbReference>
<dbReference type="InterPro" id="IPR036823">
    <property type="entry name" value="Ribosomal_uS7_dom_sf"/>
</dbReference>